<keyword evidence="2" id="KW-0238">DNA-binding</keyword>
<dbReference type="AlphaFoldDB" id="A0A916UAC1"/>
<dbReference type="SUPFAM" id="SSF46894">
    <property type="entry name" value="C-terminal effector domain of the bipartite response regulators"/>
    <property type="match status" value="1"/>
</dbReference>
<dbReference type="InterPro" id="IPR000792">
    <property type="entry name" value="Tscrpt_reg_LuxR_C"/>
</dbReference>
<dbReference type="InterPro" id="IPR016032">
    <property type="entry name" value="Sig_transdc_resp-reg_C-effctor"/>
</dbReference>
<accession>A0A916UAC1</accession>
<keyword evidence="6" id="KW-1185">Reference proteome</keyword>
<gene>
    <name evidence="5" type="ORF">GCM10011387_19860</name>
</gene>
<dbReference type="PANTHER" id="PTHR44688:SF16">
    <property type="entry name" value="DNA-BINDING TRANSCRIPTIONAL ACTIVATOR DEVR_DOSR"/>
    <property type="match status" value="1"/>
</dbReference>
<proteinExistence type="predicted"/>
<dbReference type="InterPro" id="IPR036388">
    <property type="entry name" value="WH-like_DNA-bd_sf"/>
</dbReference>
<feature type="domain" description="HTH luxR-type" evidence="4">
    <location>
        <begin position="130"/>
        <end position="195"/>
    </location>
</feature>
<dbReference type="Pfam" id="PF00196">
    <property type="entry name" value="GerE"/>
    <property type="match status" value="1"/>
</dbReference>
<evidence type="ECO:0000256" key="3">
    <source>
        <dbReference type="ARBA" id="ARBA00023163"/>
    </source>
</evidence>
<sequence>MVQDLNAMKNLYMNKFGCDILHHSSEELASFGAEYFSRFFPEDEIILHRKALTQFIDQGDHTHLHSFLQRVRPGVQADYSWYFTTSRIIESSSNPGATQLVHIAVPVNTLTMTGHRISNMLENDEYIRKNFFRFNLLSAREKEVIRLIVAGKSSYEISEMLFRSIHTINTHRKNIIHKLEVTSLAGLIKFAVAFNLV</sequence>
<reference evidence="5" key="1">
    <citation type="journal article" date="2014" name="Int. J. Syst. Evol. Microbiol.">
        <title>Complete genome sequence of Corynebacterium casei LMG S-19264T (=DSM 44701T), isolated from a smear-ripened cheese.</title>
        <authorList>
            <consortium name="US DOE Joint Genome Institute (JGI-PGF)"/>
            <person name="Walter F."/>
            <person name="Albersmeier A."/>
            <person name="Kalinowski J."/>
            <person name="Ruckert C."/>
        </authorList>
    </citation>
    <scope>NUCLEOTIDE SEQUENCE</scope>
    <source>
        <strain evidence="5">CGMCC 1.15343</strain>
    </source>
</reference>
<evidence type="ECO:0000313" key="5">
    <source>
        <dbReference type="EMBL" id="GGC66414.1"/>
    </source>
</evidence>
<evidence type="ECO:0000259" key="4">
    <source>
        <dbReference type="PROSITE" id="PS50043"/>
    </source>
</evidence>
<evidence type="ECO:0000313" key="6">
    <source>
        <dbReference type="Proteomes" id="UP000651668"/>
    </source>
</evidence>
<reference evidence="5" key="2">
    <citation type="submission" date="2020-09" db="EMBL/GenBank/DDBJ databases">
        <authorList>
            <person name="Sun Q."/>
            <person name="Zhou Y."/>
        </authorList>
    </citation>
    <scope>NUCLEOTIDE SEQUENCE</scope>
    <source>
        <strain evidence="5">CGMCC 1.15343</strain>
    </source>
</reference>
<organism evidence="5 6">
    <name type="scientific">Pedobacter quisquiliarum</name>
    <dbReference type="NCBI Taxonomy" id="1834438"/>
    <lineage>
        <taxon>Bacteria</taxon>
        <taxon>Pseudomonadati</taxon>
        <taxon>Bacteroidota</taxon>
        <taxon>Sphingobacteriia</taxon>
        <taxon>Sphingobacteriales</taxon>
        <taxon>Sphingobacteriaceae</taxon>
        <taxon>Pedobacter</taxon>
    </lineage>
</organism>
<evidence type="ECO:0000256" key="1">
    <source>
        <dbReference type="ARBA" id="ARBA00023015"/>
    </source>
</evidence>
<dbReference type="SMART" id="SM00421">
    <property type="entry name" value="HTH_LUXR"/>
    <property type="match status" value="1"/>
</dbReference>
<dbReference type="EMBL" id="BMIL01000006">
    <property type="protein sequence ID" value="GGC66414.1"/>
    <property type="molecule type" value="Genomic_DNA"/>
</dbReference>
<dbReference type="PROSITE" id="PS50043">
    <property type="entry name" value="HTH_LUXR_2"/>
    <property type="match status" value="1"/>
</dbReference>
<keyword evidence="3" id="KW-0804">Transcription</keyword>
<dbReference type="PROSITE" id="PS00622">
    <property type="entry name" value="HTH_LUXR_1"/>
    <property type="match status" value="1"/>
</dbReference>
<protein>
    <recommendedName>
        <fullName evidence="4">HTH luxR-type domain-containing protein</fullName>
    </recommendedName>
</protein>
<dbReference type="GO" id="GO:0006355">
    <property type="term" value="P:regulation of DNA-templated transcription"/>
    <property type="evidence" value="ECO:0007669"/>
    <property type="project" value="InterPro"/>
</dbReference>
<comment type="caution">
    <text evidence="5">The sequence shown here is derived from an EMBL/GenBank/DDBJ whole genome shotgun (WGS) entry which is preliminary data.</text>
</comment>
<dbReference type="CDD" id="cd06170">
    <property type="entry name" value="LuxR_C_like"/>
    <property type="match status" value="1"/>
</dbReference>
<dbReference type="GO" id="GO:0003677">
    <property type="term" value="F:DNA binding"/>
    <property type="evidence" value="ECO:0007669"/>
    <property type="project" value="UniProtKB-KW"/>
</dbReference>
<name>A0A916UAC1_9SPHI</name>
<dbReference type="Gene3D" id="1.10.10.10">
    <property type="entry name" value="Winged helix-like DNA-binding domain superfamily/Winged helix DNA-binding domain"/>
    <property type="match status" value="1"/>
</dbReference>
<dbReference type="PANTHER" id="PTHR44688">
    <property type="entry name" value="DNA-BINDING TRANSCRIPTIONAL ACTIVATOR DEVR_DOSR"/>
    <property type="match status" value="1"/>
</dbReference>
<dbReference type="PRINTS" id="PR00038">
    <property type="entry name" value="HTHLUXR"/>
</dbReference>
<keyword evidence="1" id="KW-0805">Transcription regulation</keyword>
<dbReference type="Proteomes" id="UP000651668">
    <property type="component" value="Unassembled WGS sequence"/>
</dbReference>
<evidence type="ECO:0000256" key="2">
    <source>
        <dbReference type="ARBA" id="ARBA00023125"/>
    </source>
</evidence>